<dbReference type="InterPro" id="IPR020449">
    <property type="entry name" value="Tscrpt_reg_AraC-type_HTH"/>
</dbReference>
<dbReference type="PANTHER" id="PTHR43280">
    <property type="entry name" value="ARAC-FAMILY TRANSCRIPTIONAL REGULATOR"/>
    <property type="match status" value="1"/>
</dbReference>
<evidence type="ECO:0000313" key="6">
    <source>
        <dbReference type="Proteomes" id="UP000622405"/>
    </source>
</evidence>
<proteinExistence type="predicted"/>
<gene>
    <name evidence="5" type="ORF">GH811_02390</name>
</gene>
<comment type="caution">
    <text evidence="5">The sequence shown here is derived from an EMBL/GenBank/DDBJ whole genome shotgun (WGS) entry which is preliminary data.</text>
</comment>
<sequence length="298" mass="34012">MKKSISKNELAKIQELVGQISESDLKYVDAFVSDRLGIFIPSVGFCQYAIRAGHTHPSYSFVVFFSDEQNFLKTAIHLPEDHYLGAILSPELPHEEEETDTFTRYAALFIDRDFYERLRQNYAAPVPTQTYFWQQFPVAPETMTDIKRFIDECDPSERGARPYLNALAELITHGLLRGLYPGDKQGQPNITKLDVAAVIDYMENHFSDKLTVADLARKMGLSPSQFTRRFKQETGSSPMDYFLELRIKKAQKLLRSGSKTMTEIAQDCGFGSTAHFSATFKKHSKLSPSDYQQLYQKS</sequence>
<dbReference type="Proteomes" id="UP000622405">
    <property type="component" value="Unassembled WGS sequence"/>
</dbReference>
<evidence type="ECO:0000256" key="2">
    <source>
        <dbReference type="ARBA" id="ARBA00023125"/>
    </source>
</evidence>
<dbReference type="RefSeq" id="WP_186893115.1">
    <property type="nucleotide sequence ID" value="NZ_WJBE01000001.1"/>
</dbReference>
<evidence type="ECO:0000313" key="5">
    <source>
        <dbReference type="EMBL" id="MBC3898467.1"/>
    </source>
</evidence>
<dbReference type="Pfam" id="PF12833">
    <property type="entry name" value="HTH_18"/>
    <property type="match status" value="1"/>
</dbReference>
<evidence type="ECO:0000256" key="3">
    <source>
        <dbReference type="ARBA" id="ARBA00023163"/>
    </source>
</evidence>
<dbReference type="SMART" id="SM00342">
    <property type="entry name" value="HTH_ARAC"/>
    <property type="match status" value="1"/>
</dbReference>
<organism evidence="5 6">
    <name type="scientific">Acetobacterium malicum</name>
    <dbReference type="NCBI Taxonomy" id="52692"/>
    <lineage>
        <taxon>Bacteria</taxon>
        <taxon>Bacillati</taxon>
        <taxon>Bacillota</taxon>
        <taxon>Clostridia</taxon>
        <taxon>Eubacteriales</taxon>
        <taxon>Eubacteriaceae</taxon>
        <taxon>Acetobacterium</taxon>
    </lineage>
</organism>
<dbReference type="InterPro" id="IPR009057">
    <property type="entry name" value="Homeodomain-like_sf"/>
</dbReference>
<dbReference type="Gene3D" id="1.10.10.60">
    <property type="entry name" value="Homeodomain-like"/>
    <property type="match status" value="2"/>
</dbReference>
<keyword evidence="1" id="KW-0805">Transcription regulation</keyword>
<dbReference type="PROSITE" id="PS00041">
    <property type="entry name" value="HTH_ARAC_FAMILY_1"/>
    <property type="match status" value="1"/>
</dbReference>
<name>A0ABR6YTE8_9FIRM</name>
<keyword evidence="3" id="KW-0804">Transcription</keyword>
<dbReference type="PROSITE" id="PS01124">
    <property type="entry name" value="HTH_ARAC_FAMILY_2"/>
    <property type="match status" value="1"/>
</dbReference>
<reference evidence="5 6" key="1">
    <citation type="journal article" date="2020" name="mSystems">
        <title>Defining Genomic and Predicted Metabolic Features of the Acetobacterium Genus.</title>
        <authorList>
            <person name="Ross D.E."/>
            <person name="Marshall C.W."/>
            <person name="Gulliver D."/>
            <person name="May H.D."/>
            <person name="Norman R.S."/>
        </authorList>
    </citation>
    <scope>NUCLEOTIDE SEQUENCE [LARGE SCALE GENOMIC DNA]</scope>
    <source>
        <strain evidence="5 6">DSM 4132</strain>
    </source>
</reference>
<protein>
    <submittedName>
        <fullName evidence="5">Helix-turn-helix domain-containing protein</fullName>
    </submittedName>
</protein>
<feature type="domain" description="HTH araC/xylS-type" evidence="4">
    <location>
        <begin position="196"/>
        <end position="294"/>
    </location>
</feature>
<evidence type="ECO:0000259" key="4">
    <source>
        <dbReference type="PROSITE" id="PS01124"/>
    </source>
</evidence>
<dbReference type="PRINTS" id="PR00032">
    <property type="entry name" value="HTHARAC"/>
</dbReference>
<keyword evidence="6" id="KW-1185">Reference proteome</keyword>
<dbReference type="PANTHER" id="PTHR43280:SF11">
    <property type="entry name" value="RCS-SPECIFIC HTH-TYPE TRANSCRIPTIONAL ACTIVATOR RCLR"/>
    <property type="match status" value="1"/>
</dbReference>
<dbReference type="EMBL" id="WJBE01000001">
    <property type="protein sequence ID" value="MBC3898467.1"/>
    <property type="molecule type" value="Genomic_DNA"/>
</dbReference>
<dbReference type="SUPFAM" id="SSF46689">
    <property type="entry name" value="Homeodomain-like"/>
    <property type="match status" value="2"/>
</dbReference>
<dbReference type="InterPro" id="IPR018060">
    <property type="entry name" value="HTH_AraC"/>
</dbReference>
<evidence type="ECO:0000256" key="1">
    <source>
        <dbReference type="ARBA" id="ARBA00023015"/>
    </source>
</evidence>
<accession>A0ABR6YTE8</accession>
<keyword evidence="2" id="KW-0238">DNA-binding</keyword>
<dbReference type="InterPro" id="IPR018062">
    <property type="entry name" value="HTH_AraC-typ_CS"/>
</dbReference>